<feature type="transmembrane region" description="Helical" evidence="5">
    <location>
        <begin position="167"/>
        <end position="185"/>
    </location>
</feature>
<gene>
    <name evidence="7" type="ORF">EMCG_01193</name>
</gene>
<feature type="transmembrane region" description="Helical" evidence="5">
    <location>
        <begin position="102"/>
        <end position="119"/>
    </location>
</feature>
<dbReference type="GO" id="GO:0005886">
    <property type="term" value="C:plasma membrane"/>
    <property type="evidence" value="ECO:0007669"/>
    <property type="project" value="TreeGrafter"/>
</dbReference>
<keyword evidence="2 5" id="KW-0812">Transmembrane</keyword>
<evidence type="ECO:0000256" key="4">
    <source>
        <dbReference type="ARBA" id="ARBA00023136"/>
    </source>
</evidence>
<comment type="subcellular location">
    <subcellularLocation>
        <location evidence="1">Membrane</location>
        <topology evidence="1">Multi-pass membrane protein</topology>
    </subcellularLocation>
</comment>
<dbReference type="EMBL" id="LCZI01000569">
    <property type="protein sequence ID" value="KKZ65808.1"/>
    <property type="molecule type" value="Genomic_DNA"/>
</dbReference>
<dbReference type="InterPro" id="IPR003020">
    <property type="entry name" value="HCO3_transpt_euk"/>
</dbReference>
<keyword evidence="3 5" id="KW-1133">Transmembrane helix</keyword>
<reference evidence="8" key="1">
    <citation type="journal article" date="2015" name="PLoS Genet.">
        <title>The dynamic genome and transcriptome of the human fungal pathogen Blastomyces and close relative Emmonsia.</title>
        <authorList>
            <person name="Munoz J.F."/>
            <person name="Gauthier G.M."/>
            <person name="Desjardins C.A."/>
            <person name="Gallo J.E."/>
            <person name="Holder J."/>
            <person name="Sullivan T.D."/>
            <person name="Marty A.J."/>
            <person name="Carmen J.C."/>
            <person name="Chen Z."/>
            <person name="Ding L."/>
            <person name="Gujja S."/>
            <person name="Magrini V."/>
            <person name="Misas E."/>
            <person name="Mitreva M."/>
            <person name="Priest M."/>
            <person name="Saif S."/>
            <person name="Whiston E.A."/>
            <person name="Young S."/>
            <person name="Zeng Q."/>
            <person name="Goldman W.E."/>
            <person name="Mardis E.R."/>
            <person name="Taylor J.W."/>
            <person name="McEwen J.G."/>
            <person name="Clay O.K."/>
            <person name="Klein B.S."/>
            <person name="Cuomo C.A."/>
        </authorList>
    </citation>
    <scope>NUCLEOTIDE SEQUENCE [LARGE SCALE GENOMIC DNA]</scope>
    <source>
        <strain evidence="8">UAMH 3008</strain>
    </source>
</reference>
<evidence type="ECO:0000313" key="7">
    <source>
        <dbReference type="EMBL" id="KKZ65808.1"/>
    </source>
</evidence>
<organism evidence="7 8">
    <name type="scientific">[Emmonsia] crescens</name>
    <dbReference type="NCBI Taxonomy" id="73230"/>
    <lineage>
        <taxon>Eukaryota</taxon>
        <taxon>Fungi</taxon>
        <taxon>Dikarya</taxon>
        <taxon>Ascomycota</taxon>
        <taxon>Pezizomycotina</taxon>
        <taxon>Eurotiomycetes</taxon>
        <taxon>Eurotiomycetidae</taxon>
        <taxon>Onygenales</taxon>
        <taxon>Ajellomycetaceae</taxon>
        <taxon>Emergomyces</taxon>
    </lineage>
</organism>
<dbReference type="Proteomes" id="UP000034164">
    <property type="component" value="Unassembled WGS sequence"/>
</dbReference>
<accession>A0A0G2I5U0</accession>
<evidence type="ECO:0000256" key="1">
    <source>
        <dbReference type="ARBA" id="ARBA00004141"/>
    </source>
</evidence>
<dbReference type="PANTHER" id="PTHR11453">
    <property type="entry name" value="ANION EXCHANGE PROTEIN"/>
    <property type="match status" value="1"/>
</dbReference>
<dbReference type="GO" id="GO:0050801">
    <property type="term" value="P:monoatomic ion homeostasis"/>
    <property type="evidence" value="ECO:0007669"/>
    <property type="project" value="TreeGrafter"/>
</dbReference>
<dbReference type="GO" id="GO:0046713">
    <property type="term" value="P:borate transport"/>
    <property type="evidence" value="ECO:0007669"/>
    <property type="project" value="TreeGrafter"/>
</dbReference>
<name>A0A0G2I5U0_9EURO</name>
<feature type="transmembrane region" description="Helical" evidence="5">
    <location>
        <begin position="237"/>
        <end position="256"/>
    </location>
</feature>
<feature type="domain" description="Bicarbonate transporter-like transmembrane" evidence="6">
    <location>
        <begin position="25"/>
        <end position="221"/>
    </location>
</feature>
<feature type="transmembrane region" description="Helical" evidence="5">
    <location>
        <begin position="65"/>
        <end position="82"/>
    </location>
</feature>
<evidence type="ECO:0000256" key="5">
    <source>
        <dbReference type="SAM" id="Phobius"/>
    </source>
</evidence>
<proteinExistence type="predicted"/>
<evidence type="ECO:0000256" key="3">
    <source>
        <dbReference type="ARBA" id="ARBA00022989"/>
    </source>
</evidence>
<dbReference type="AlphaFoldDB" id="A0A0G2I5U0"/>
<dbReference type="VEuPathDB" id="FungiDB:EMCG_01193"/>
<dbReference type="PANTHER" id="PTHR11453:SF38">
    <property type="entry name" value="ANION TRANSPORTER (EUROFUNG)"/>
    <property type="match status" value="1"/>
</dbReference>
<feature type="transmembrane region" description="Helical" evidence="5">
    <location>
        <begin position="191"/>
        <end position="216"/>
    </location>
</feature>
<keyword evidence="4 5" id="KW-0472">Membrane</keyword>
<evidence type="ECO:0000313" key="8">
    <source>
        <dbReference type="Proteomes" id="UP000034164"/>
    </source>
</evidence>
<dbReference type="GO" id="GO:0006820">
    <property type="term" value="P:monoatomic anion transport"/>
    <property type="evidence" value="ECO:0007669"/>
    <property type="project" value="InterPro"/>
</dbReference>
<dbReference type="GO" id="GO:0005452">
    <property type="term" value="F:solute:inorganic anion antiporter activity"/>
    <property type="evidence" value="ECO:0007669"/>
    <property type="project" value="InterPro"/>
</dbReference>
<sequence length="316" mass="35590">MDTSVAQSPFYTSPPSLDTIFWVGFVHILGRLKEANISKVPITMAFHPTQPRNWLISFWELDIKWIFVAIPFEILTMLLFYYDHLGCSISTVPLKKSGGFHWDFFLLGCTTFVAGTLGLPMPNGLVPHAPVHTDSLTIYETDIVEGAEVRRPVVKATAVVEQRVSHFFMGLALIGTMTGPLLAVLHTMPAALFAGVFFVVGWGSIESNGIIEKLIFIFKENRFIQRDEPMLTIRRRFPVLICLLIPLHVVLLPKLFNSKELEAVDDLTANNKVVLASLGGAPILPRETEIEDYGRERRYEERKKGVTRQRTGSVHR</sequence>
<dbReference type="Pfam" id="PF00955">
    <property type="entry name" value="HCO3_cotransp"/>
    <property type="match status" value="1"/>
</dbReference>
<comment type="caution">
    <text evidence="7">The sequence shown here is derived from an EMBL/GenBank/DDBJ whole genome shotgun (WGS) entry which is preliminary data.</text>
</comment>
<dbReference type="InterPro" id="IPR011531">
    <property type="entry name" value="HCO3_transpt-like_TM_dom"/>
</dbReference>
<evidence type="ECO:0000259" key="6">
    <source>
        <dbReference type="Pfam" id="PF00955"/>
    </source>
</evidence>
<protein>
    <recommendedName>
        <fullName evidence="6">Bicarbonate transporter-like transmembrane domain-containing protein</fullName>
    </recommendedName>
</protein>
<evidence type="ECO:0000256" key="2">
    <source>
        <dbReference type="ARBA" id="ARBA00022692"/>
    </source>
</evidence>
<dbReference type="OrthoDB" id="1735926at2759"/>